<dbReference type="PANTHER" id="PTHR11008:SF9">
    <property type="entry name" value="PROTEIN TAKEOUT-LIKE PROTEIN"/>
    <property type="match status" value="1"/>
</dbReference>
<dbReference type="InterPro" id="IPR010562">
    <property type="entry name" value="Haemolymph_juvenile_hormone-bd"/>
</dbReference>
<dbReference type="SMART" id="SM00700">
    <property type="entry name" value="JHBP"/>
    <property type="match status" value="1"/>
</dbReference>
<evidence type="ECO:0000313" key="2">
    <source>
        <dbReference type="EMBL" id="JAT83460.1"/>
    </source>
</evidence>
<evidence type="ECO:0008006" key="4">
    <source>
        <dbReference type="Google" id="ProtNLM"/>
    </source>
</evidence>
<dbReference type="Gene3D" id="3.15.10.30">
    <property type="entry name" value="Haemolymph juvenile hormone binding protein"/>
    <property type="match status" value="1"/>
</dbReference>
<proteinExistence type="predicted"/>
<organism evidence="2">
    <name type="scientific">Pectinophora gossypiella</name>
    <name type="common">Cotton pink bollworm</name>
    <name type="synonym">Depressaria gossypiella</name>
    <dbReference type="NCBI Taxonomy" id="13191"/>
    <lineage>
        <taxon>Eukaryota</taxon>
        <taxon>Metazoa</taxon>
        <taxon>Ecdysozoa</taxon>
        <taxon>Arthropoda</taxon>
        <taxon>Hexapoda</taxon>
        <taxon>Insecta</taxon>
        <taxon>Pterygota</taxon>
        <taxon>Neoptera</taxon>
        <taxon>Endopterygota</taxon>
        <taxon>Lepidoptera</taxon>
        <taxon>Glossata</taxon>
        <taxon>Ditrysia</taxon>
        <taxon>Gelechioidea</taxon>
        <taxon>Gelechiidae</taxon>
        <taxon>Apatetrinae</taxon>
        <taxon>Pectinophora</taxon>
    </lineage>
</organism>
<dbReference type="InterPro" id="IPR038606">
    <property type="entry name" value="To_sf"/>
</dbReference>
<reference evidence="2" key="1">
    <citation type="submission" date="2015-09" db="EMBL/GenBank/DDBJ databases">
        <title>De novo assembly of Pectinophora gossypiella (Pink Bollworm) gut transcriptome.</title>
        <authorList>
            <person name="Tassone E.E."/>
        </authorList>
    </citation>
    <scope>NUCLEOTIDE SEQUENCE</scope>
</reference>
<feature type="chain" id="PRO_5009115342" description="Hemolymph juvenile hormone binding protein" evidence="1">
    <location>
        <begin position="18"/>
        <end position="262"/>
    </location>
</feature>
<dbReference type="PANTHER" id="PTHR11008">
    <property type="entry name" value="PROTEIN TAKEOUT-LIKE PROTEIN"/>
    <property type="match status" value="1"/>
</dbReference>
<evidence type="ECO:0000313" key="3">
    <source>
        <dbReference type="EMBL" id="JAT85016.1"/>
    </source>
</evidence>
<dbReference type="EMBL" id="GDQN01007594">
    <property type="protein sequence ID" value="JAT83460.1"/>
    <property type="molecule type" value="Transcribed_RNA"/>
</dbReference>
<accession>A0A1E1W8Y0</accession>
<dbReference type="Pfam" id="PF06585">
    <property type="entry name" value="JHBP"/>
    <property type="match status" value="1"/>
</dbReference>
<protein>
    <recommendedName>
        <fullName evidence="4">Hemolymph juvenile hormone binding protein</fullName>
    </recommendedName>
</protein>
<name>A0A1E1W8Y0_PECGO</name>
<sequence>MKLLALLMLGVVALSAAAPKVEKVEAIEQLPFEIAAADASPETRNILINILIRQLFTFIRYIINNGSSIFGLPPLDPLNLENLHIYIPAGLINLDLEMEDVYSSGVGGFVVHRSNLVTRPNLTFDIDISVPSLVIKAGKYNLLGDVLTALPLYGNGEADFLVEGFRFQGLLILKQSEDGNSVLIERIENAAFQIPSLKSQLTGVIGGGDIDNVVNAIVEEVVLDYINRFSGAIALLASRVIVAVGNPILDQLDTWRFIAPFV</sequence>
<keyword evidence="1" id="KW-0732">Signal</keyword>
<feature type="signal peptide" evidence="1">
    <location>
        <begin position="1"/>
        <end position="17"/>
    </location>
</feature>
<dbReference type="AlphaFoldDB" id="A0A1E1W8Y0"/>
<gene>
    <name evidence="3" type="ORF">g.12880</name>
    <name evidence="2" type="ORF">g.12882</name>
</gene>
<dbReference type="OrthoDB" id="7969776at2759"/>
<dbReference type="EMBL" id="GDQN01006038">
    <property type="protein sequence ID" value="JAT85016.1"/>
    <property type="molecule type" value="Transcribed_RNA"/>
</dbReference>
<evidence type="ECO:0000256" key="1">
    <source>
        <dbReference type="SAM" id="SignalP"/>
    </source>
</evidence>